<gene>
    <name evidence="2" type="ORF">CYQ77_08640</name>
</gene>
<sequence length="363" mass="42386">MAVEVEILTTNISVFENQPPMTLFSYDEFLEITEAMKAGEYIKFQLLIVEGEPIYQGTYHKKKHLQTFEEDLEEKLELLVKNKSITELKKDEIWQAIHDEPISEANNSNFKSNSSSKVIKRKYPKISFPKLKKVEFHLEKMRPMLKRIGLIFLFFFLVLGIGIGVKKTFFNTDKSNQTIVSGDHFNKETEITLDNYLEIAEKVPSRQEEIADFLAQNHAFKKLEEYEEKYPTEIGAFELAFNHQEWEKVVKADVSHLTDERKMMLAIAFLELGNKKEAELINKQIQSKTLSKKIAIAYLQDQDINAAKEIQKQLRDKNLEELIDTAAIYKEMVDYYKAEKDTTNQEIWERKFKNLGIEESESS</sequence>
<reference evidence="2 3" key="1">
    <citation type="submission" date="2017-12" db="EMBL/GenBank/DDBJ databases">
        <title>A pool of 800 enterococci isolated from chicken carcass rinse samples from New Zealand.</title>
        <authorList>
            <person name="Zhang J."/>
            <person name="Rogers L."/>
            <person name="Midwinter A."/>
            <person name="French N."/>
        </authorList>
    </citation>
    <scope>NUCLEOTIDE SEQUENCE [LARGE SCALE GENOMIC DNA]</scope>
    <source>
        <strain evidence="2 3">EN697</strain>
    </source>
</reference>
<keyword evidence="1" id="KW-0812">Transmembrane</keyword>
<evidence type="ECO:0000313" key="2">
    <source>
        <dbReference type="EMBL" id="RXU87391.1"/>
    </source>
</evidence>
<protein>
    <recommendedName>
        <fullName evidence="4">Type VII secretion protein EssB</fullName>
    </recommendedName>
</protein>
<dbReference type="EMBL" id="PJVH01000024">
    <property type="protein sequence ID" value="RXU87391.1"/>
    <property type="molecule type" value="Genomic_DNA"/>
</dbReference>
<dbReference type="Proteomes" id="UP000289562">
    <property type="component" value="Unassembled WGS sequence"/>
</dbReference>
<dbReference type="AlphaFoldDB" id="A0AB37VWM3"/>
<organism evidence="2 3">
    <name type="scientific">Enterococcus faecium</name>
    <name type="common">Streptococcus faecium</name>
    <dbReference type="NCBI Taxonomy" id="1352"/>
    <lineage>
        <taxon>Bacteria</taxon>
        <taxon>Bacillati</taxon>
        <taxon>Bacillota</taxon>
        <taxon>Bacilli</taxon>
        <taxon>Lactobacillales</taxon>
        <taxon>Enterococcaceae</taxon>
        <taxon>Enterococcus</taxon>
    </lineage>
</organism>
<evidence type="ECO:0000313" key="3">
    <source>
        <dbReference type="Proteomes" id="UP000289562"/>
    </source>
</evidence>
<evidence type="ECO:0000256" key="1">
    <source>
        <dbReference type="SAM" id="Phobius"/>
    </source>
</evidence>
<keyword evidence="1" id="KW-0472">Membrane</keyword>
<evidence type="ECO:0008006" key="4">
    <source>
        <dbReference type="Google" id="ProtNLM"/>
    </source>
</evidence>
<accession>A0AB37VWM3</accession>
<proteinExistence type="predicted"/>
<name>A0AB37VWM3_ENTFC</name>
<feature type="transmembrane region" description="Helical" evidence="1">
    <location>
        <begin position="148"/>
        <end position="165"/>
    </location>
</feature>
<keyword evidence="1" id="KW-1133">Transmembrane helix</keyword>
<comment type="caution">
    <text evidence="2">The sequence shown here is derived from an EMBL/GenBank/DDBJ whole genome shotgun (WGS) entry which is preliminary data.</text>
</comment>
<dbReference type="RefSeq" id="WP_104889504.1">
    <property type="nucleotide sequence ID" value="NZ_JAKJOI010000040.1"/>
</dbReference>